<feature type="coiled-coil region" evidence="4">
    <location>
        <begin position="38"/>
        <end position="95"/>
    </location>
</feature>
<reference evidence="6 7" key="1">
    <citation type="journal article" date="2007" name="Nature">
        <title>Evolution of genes and genomes on the Drosophila phylogeny.</title>
        <authorList>
            <consortium name="Drosophila 12 Genomes Consortium"/>
            <person name="Clark A.G."/>
            <person name="Eisen M.B."/>
            <person name="Smith D.R."/>
            <person name="Bergman C.M."/>
            <person name="Oliver B."/>
            <person name="Markow T.A."/>
            <person name="Kaufman T.C."/>
            <person name="Kellis M."/>
            <person name="Gelbart W."/>
            <person name="Iyer V.N."/>
            <person name="Pollard D.A."/>
            <person name="Sackton T.B."/>
            <person name="Larracuente A.M."/>
            <person name="Singh N.D."/>
            <person name="Abad J.P."/>
            <person name="Abt D.N."/>
            <person name="Adryan B."/>
            <person name="Aguade M."/>
            <person name="Akashi H."/>
            <person name="Anderson W.W."/>
            <person name="Aquadro C.F."/>
            <person name="Ardell D.H."/>
            <person name="Arguello R."/>
            <person name="Artieri C.G."/>
            <person name="Barbash D.A."/>
            <person name="Barker D."/>
            <person name="Barsanti P."/>
            <person name="Batterham P."/>
            <person name="Batzoglou S."/>
            <person name="Begun D."/>
            <person name="Bhutkar A."/>
            <person name="Blanco E."/>
            <person name="Bosak S.A."/>
            <person name="Bradley R.K."/>
            <person name="Brand A.D."/>
            <person name="Brent M.R."/>
            <person name="Brooks A.N."/>
            <person name="Brown R.H."/>
            <person name="Butlin R.K."/>
            <person name="Caggese C."/>
            <person name="Calvi B.R."/>
            <person name="Bernardo de Carvalho A."/>
            <person name="Caspi A."/>
            <person name="Castrezana S."/>
            <person name="Celniker S.E."/>
            <person name="Chang J.L."/>
            <person name="Chapple C."/>
            <person name="Chatterji S."/>
            <person name="Chinwalla A."/>
            <person name="Civetta A."/>
            <person name="Clifton S.W."/>
            <person name="Comeron J.M."/>
            <person name="Costello J.C."/>
            <person name="Coyne J.A."/>
            <person name="Daub J."/>
            <person name="David R.G."/>
            <person name="Delcher A.L."/>
            <person name="Delehaunty K."/>
            <person name="Do C.B."/>
            <person name="Ebling H."/>
            <person name="Edwards K."/>
            <person name="Eickbush T."/>
            <person name="Evans J.D."/>
            <person name="Filipski A."/>
            <person name="Findeiss S."/>
            <person name="Freyhult E."/>
            <person name="Fulton L."/>
            <person name="Fulton R."/>
            <person name="Garcia A.C."/>
            <person name="Gardiner A."/>
            <person name="Garfield D.A."/>
            <person name="Garvin B.E."/>
            <person name="Gibson G."/>
            <person name="Gilbert D."/>
            <person name="Gnerre S."/>
            <person name="Godfrey J."/>
            <person name="Good R."/>
            <person name="Gotea V."/>
            <person name="Gravely B."/>
            <person name="Greenberg A.J."/>
            <person name="Griffiths-Jones S."/>
            <person name="Gross S."/>
            <person name="Guigo R."/>
            <person name="Gustafson E.A."/>
            <person name="Haerty W."/>
            <person name="Hahn M.W."/>
            <person name="Halligan D.L."/>
            <person name="Halpern A.L."/>
            <person name="Halter G.M."/>
            <person name="Han M.V."/>
            <person name="Heger A."/>
            <person name="Hillier L."/>
            <person name="Hinrichs A.S."/>
            <person name="Holmes I."/>
            <person name="Hoskins R.A."/>
            <person name="Hubisz M.J."/>
            <person name="Hultmark D."/>
            <person name="Huntley M.A."/>
            <person name="Jaffe D.B."/>
            <person name="Jagadeeshan S."/>
            <person name="Jeck W.R."/>
            <person name="Johnson J."/>
            <person name="Jones C.D."/>
            <person name="Jordan W.C."/>
            <person name="Karpen G.H."/>
            <person name="Kataoka E."/>
            <person name="Keightley P.D."/>
            <person name="Kheradpour P."/>
            <person name="Kirkness E.F."/>
            <person name="Koerich L.B."/>
            <person name="Kristiansen K."/>
            <person name="Kudrna D."/>
            <person name="Kulathinal R.J."/>
            <person name="Kumar S."/>
            <person name="Kwok R."/>
            <person name="Lander E."/>
            <person name="Langley C.H."/>
            <person name="Lapoint R."/>
            <person name="Lazzaro B.P."/>
            <person name="Lee S.J."/>
            <person name="Levesque L."/>
            <person name="Li R."/>
            <person name="Lin C.F."/>
            <person name="Lin M.F."/>
            <person name="Lindblad-Toh K."/>
            <person name="Llopart A."/>
            <person name="Long M."/>
            <person name="Low L."/>
            <person name="Lozovsky E."/>
            <person name="Lu J."/>
            <person name="Luo M."/>
            <person name="Machado C.A."/>
            <person name="Makalowski W."/>
            <person name="Marzo M."/>
            <person name="Matsuda M."/>
            <person name="Matzkin L."/>
            <person name="McAllister B."/>
            <person name="McBride C.S."/>
            <person name="McKernan B."/>
            <person name="McKernan K."/>
            <person name="Mendez-Lago M."/>
            <person name="Minx P."/>
            <person name="Mollenhauer M.U."/>
            <person name="Montooth K."/>
            <person name="Mount S.M."/>
            <person name="Mu X."/>
            <person name="Myers E."/>
            <person name="Negre B."/>
            <person name="Newfeld S."/>
            <person name="Nielsen R."/>
            <person name="Noor M.A."/>
            <person name="O'Grady P."/>
            <person name="Pachter L."/>
            <person name="Papaceit M."/>
            <person name="Parisi M.J."/>
            <person name="Parisi M."/>
            <person name="Parts L."/>
            <person name="Pedersen J.S."/>
            <person name="Pesole G."/>
            <person name="Phillippy A.M."/>
            <person name="Ponting C.P."/>
            <person name="Pop M."/>
            <person name="Porcelli D."/>
            <person name="Powell J.R."/>
            <person name="Prohaska S."/>
            <person name="Pruitt K."/>
            <person name="Puig M."/>
            <person name="Quesneville H."/>
            <person name="Ram K.R."/>
            <person name="Rand D."/>
            <person name="Rasmussen M.D."/>
            <person name="Reed L.K."/>
            <person name="Reenan R."/>
            <person name="Reily A."/>
            <person name="Remington K.A."/>
            <person name="Rieger T.T."/>
            <person name="Ritchie M.G."/>
            <person name="Robin C."/>
            <person name="Rogers Y.H."/>
            <person name="Rohde C."/>
            <person name="Rozas J."/>
            <person name="Rubenfield M.J."/>
            <person name="Ruiz A."/>
            <person name="Russo S."/>
            <person name="Salzberg S.L."/>
            <person name="Sanchez-Gracia A."/>
            <person name="Saranga D.J."/>
            <person name="Sato H."/>
            <person name="Schaeffer S.W."/>
            <person name="Schatz M.C."/>
            <person name="Schlenke T."/>
            <person name="Schwartz R."/>
            <person name="Segarra C."/>
            <person name="Singh R.S."/>
            <person name="Sirot L."/>
            <person name="Sirota M."/>
            <person name="Sisneros N.B."/>
            <person name="Smith C.D."/>
            <person name="Smith T.F."/>
            <person name="Spieth J."/>
            <person name="Stage D.E."/>
            <person name="Stark A."/>
            <person name="Stephan W."/>
            <person name="Strausberg R.L."/>
            <person name="Strempel S."/>
            <person name="Sturgill D."/>
            <person name="Sutton G."/>
            <person name="Sutton G.G."/>
            <person name="Tao W."/>
            <person name="Teichmann S."/>
            <person name="Tobari Y.N."/>
            <person name="Tomimura Y."/>
            <person name="Tsolas J.M."/>
            <person name="Valente V.L."/>
            <person name="Venter E."/>
            <person name="Venter J.C."/>
            <person name="Vicario S."/>
            <person name="Vieira F.G."/>
            <person name="Vilella A.J."/>
            <person name="Villasante A."/>
            <person name="Walenz B."/>
            <person name="Wang J."/>
            <person name="Wasserman M."/>
            <person name="Watts T."/>
            <person name="Wilson D."/>
            <person name="Wilson R.K."/>
            <person name="Wing R.A."/>
            <person name="Wolfner M.F."/>
            <person name="Wong A."/>
            <person name="Wong G.K."/>
            <person name="Wu C.I."/>
            <person name="Wu G."/>
            <person name="Yamamoto D."/>
            <person name="Yang H.P."/>
            <person name="Yang S.P."/>
            <person name="Yorke J.A."/>
            <person name="Yoshida K."/>
            <person name="Zdobnov E."/>
            <person name="Zhang P."/>
            <person name="Zhang Y."/>
            <person name="Zimin A.V."/>
            <person name="Baldwin J."/>
            <person name="Abdouelleil A."/>
            <person name="Abdulkadir J."/>
            <person name="Abebe A."/>
            <person name="Abera B."/>
            <person name="Abreu J."/>
            <person name="Acer S.C."/>
            <person name="Aftuck L."/>
            <person name="Alexander A."/>
            <person name="An P."/>
            <person name="Anderson E."/>
            <person name="Anderson S."/>
            <person name="Arachi H."/>
            <person name="Azer M."/>
            <person name="Bachantsang P."/>
            <person name="Barry A."/>
            <person name="Bayul T."/>
            <person name="Berlin A."/>
            <person name="Bessette D."/>
            <person name="Bloom T."/>
            <person name="Blye J."/>
            <person name="Boguslavskiy L."/>
            <person name="Bonnet C."/>
            <person name="Boukhgalter B."/>
            <person name="Bourzgui I."/>
            <person name="Brown A."/>
            <person name="Cahill P."/>
            <person name="Channer S."/>
            <person name="Cheshatsang Y."/>
            <person name="Chuda L."/>
            <person name="Citroen M."/>
            <person name="Collymore A."/>
            <person name="Cooke P."/>
            <person name="Costello M."/>
            <person name="D'Aco K."/>
            <person name="Daza R."/>
            <person name="De Haan G."/>
            <person name="DeGray S."/>
            <person name="DeMaso C."/>
            <person name="Dhargay N."/>
            <person name="Dooley K."/>
            <person name="Dooley E."/>
            <person name="Doricent M."/>
            <person name="Dorje P."/>
            <person name="Dorjee K."/>
            <person name="Dupes A."/>
            <person name="Elong R."/>
            <person name="Falk J."/>
            <person name="Farina A."/>
            <person name="Faro S."/>
            <person name="Ferguson D."/>
            <person name="Fisher S."/>
            <person name="Foley C.D."/>
            <person name="Franke A."/>
            <person name="Friedrich D."/>
            <person name="Gadbois L."/>
            <person name="Gearin G."/>
            <person name="Gearin C.R."/>
            <person name="Giannoukos G."/>
            <person name="Goode T."/>
            <person name="Graham J."/>
            <person name="Grandbois E."/>
            <person name="Grewal S."/>
            <person name="Gyaltsen K."/>
            <person name="Hafez N."/>
            <person name="Hagos B."/>
            <person name="Hall J."/>
            <person name="Henson C."/>
            <person name="Hollinger A."/>
            <person name="Honan T."/>
            <person name="Huard M.D."/>
            <person name="Hughes L."/>
            <person name="Hurhula B."/>
            <person name="Husby M.E."/>
            <person name="Kamat A."/>
            <person name="Kanga B."/>
            <person name="Kashin S."/>
            <person name="Khazanovich D."/>
            <person name="Kisner P."/>
            <person name="Lance K."/>
            <person name="Lara M."/>
            <person name="Lee W."/>
            <person name="Lennon N."/>
            <person name="Letendre F."/>
            <person name="LeVine R."/>
            <person name="Lipovsky A."/>
            <person name="Liu X."/>
            <person name="Liu J."/>
            <person name="Liu S."/>
            <person name="Lokyitsang T."/>
            <person name="Lokyitsang Y."/>
            <person name="Lubonja R."/>
            <person name="Lui A."/>
            <person name="MacDonald P."/>
            <person name="Magnisalis V."/>
            <person name="Maru K."/>
            <person name="Matthews C."/>
            <person name="McCusker W."/>
            <person name="McDonough S."/>
            <person name="Mehta T."/>
            <person name="Meldrim J."/>
            <person name="Meneus L."/>
            <person name="Mihai O."/>
            <person name="Mihalev A."/>
            <person name="Mihova T."/>
            <person name="Mittelman R."/>
            <person name="Mlenga V."/>
            <person name="Montmayeur A."/>
            <person name="Mulrain L."/>
            <person name="Navidi A."/>
            <person name="Naylor J."/>
            <person name="Negash T."/>
            <person name="Nguyen T."/>
            <person name="Nguyen N."/>
            <person name="Nicol R."/>
            <person name="Norbu C."/>
            <person name="Norbu N."/>
            <person name="Novod N."/>
            <person name="O'Neill B."/>
            <person name="Osman S."/>
            <person name="Markiewicz E."/>
            <person name="Oyono O.L."/>
            <person name="Patti C."/>
            <person name="Phunkhang P."/>
            <person name="Pierre F."/>
            <person name="Priest M."/>
            <person name="Raghuraman S."/>
            <person name="Rege F."/>
            <person name="Reyes R."/>
            <person name="Rise C."/>
            <person name="Rogov P."/>
            <person name="Ross K."/>
            <person name="Ryan E."/>
            <person name="Settipalli S."/>
            <person name="Shea T."/>
            <person name="Sherpa N."/>
            <person name="Shi L."/>
            <person name="Shih D."/>
            <person name="Sparrow T."/>
            <person name="Spaulding J."/>
            <person name="Stalker J."/>
            <person name="Stange-Thomann N."/>
            <person name="Stavropoulos S."/>
            <person name="Stone C."/>
            <person name="Strader C."/>
            <person name="Tesfaye S."/>
            <person name="Thomson T."/>
            <person name="Thoulutsang Y."/>
            <person name="Thoulutsang D."/>
            <person name="Topham K."/>
            <person name="Topping I."/>
            <person name="Tsamla T."/>
            <person name="Vassiliev H."/>
            <person name="Vo A."/>
            <person name="Wangchuk T."/>
            <person name="Wangdi T."/>
            <person name="Weiand M."/>
            <person name="Wilkinson J."/>
            <person name="Wilson A."/>
            <person name="Yadav S."/>
            <person name="Young G."/>
            <person name="Yu Q."/>
            <person name="Zembek L."/>
            <person name="Zhong D."/>
            <person name="Zimmer A."/>
            <person name="Zwirko Z."/>
            <person name="Jaffe D.B."/>
            <person name="Alvarez P."/>
            <person name="Brockman W."/>
            <person name="Butler J."/>
            <person name="Chin C."/>
            <person name="Gnerre S."/>
            <person name="Grabherr M."/>
            <person name="Kleber M."/>
            <person name="Mauceli E."/>
            <person name="MacCallum I."/>
        </authorList>
    </citation>
    <scope>NUCLEOTIDE SEQUENCE [LARGE SCALE GENOMIC DNA]</scope>
    <source>
        <strain evidence="7">Rob3c / Tucson 14021-0248.25</strain>
    </source>
</reference>
<keyword evidence="3" id="KW-0966">Cell projection</keyword>
<dbReference type="EMBL" id="CH480821">
    <property type="protein sequence ID" value="EDW54843.1"/>
    <property type="molecule type" value="Genomic_DNA"/>
</dbReference>
<dbReference type="GO" id="GO:0005929">
    <property type="term" value="C:cilium"/>
    <property type="evidence" value="ECO:0007669"/>
    <property type="project" value="UniProtKB-SubCell"/>
</dbReference>
<keyword evidence="2" id="KW-0969">Cilium</keyword>
<dbReference type="InterPro" id="IPR043596">
    <property type="entry name" value="CFAP53/TCHP"/>
</dbReference>
<evidence type="ECO:0000256" key="4">
    <source>
        <dbReference type="SAM" id="Coils"/>
    </source>
</evidence>
<evidence type="ECO:0000256" key="5">
    <source>
        <dbReference type="SAM" id="Phobius"/>
    </source>
</evidence>
<evidence type="ECO:0000256" key="1">
    <source>
        <dbReference type="ARBA" id="ARBA00004138"/>
    </source>
</evidence>
<dbReference type="PhylomeDB" id="B4I3Q0"/>
<keyword evidence="5" id="KW-0812">Transmembrane</keyword>
<sequence>MQNSGRGADHFNFITRTDRKSLHTQIGLLVTKAKEVTAAELHERSRRLKNMLDEEDKRYEEEFSNTVKNRIDQDIKERKEHLHAIKEQVAKQQKKFLEEKHIQQVMLDCYEIREALRHQDLVETKIVQEEQILENQRKKRRECQQDNYWLELNRRRWAQFDCNQAEENQRRHQMQQQVNHVLAVQVAEHEEKRKEELAERMEDERLINSLLEEIRLEEFEKEHQAAPVDQLAYQAELLKEIERKRCARLAEWEAVKADHMAFCRETQRLEAEALAKIAQSRKDLNRATLEYLAYLRRMQSLELGIEKMMDERIADLYQLDMCTKVNITERVRVKREAAEKCHVILRKQMCEDYERKIRSDAELRENKMMENRFVHPEVTHEMIVCRQIQHKADLDAQIKEMKRIQAEEEKRFDSRLMAAVDDPVLCKRLAKEILENGIDYLAPHPNWRVMACNPNKYIPRPPVTEQDFNARVAGASVDKCPCPREARKHCGFMASLGNQDVPPEGAKNRVETATIDTAQKPQKSAFRNCRYDNWGLGLAIAANLHVPYRIEIGRTIRDLHSQDKPGKAIIITAPLSDASTTLLLSTIELDWTEQARKDGQGSRPRRQHTKILLIDMAASSLDTQHGFYKYLARMGGSQSDASARNTGSPAEMVSSNLLVLTLLNDRHRLFLNAAGLMATMQNFRPPLNGNHKDPPPSGHRNASLHKLYPYRNLLPLYDTIVTTTTQSDTSETSAQYDFVVLDIVRDAPVATYKWRPLLILESDPGSRGSGSEVEGSGSYISHSIHPGYDEWLLVSSVLLWQCGAICWTIAAICVGLLVIMIAGIVAGGIAMR</sequence>
<dbReference type="Proteomes" id="UP000001292">
    <property type="component" value="Unassembled WGS sequence"/>
</dbReference>
<keyword evidence="5" id="KW-0472">Membrane</keyword>
<keyword evidence="4" id="KW-0175">Coiled coil</keyword>
<name>B4I3Q0_DROSE</name>
<dbReference type="HOGENOM" id="CLU_334405_0_0_1"/>
<keyword evidence="7" id="KW-1185">Reference proteome</keyword>
<organism evidence="7">
    <name type="scientific">Drosophila sechellia</name>
    <name type="common">Fruit fly</name>
    <dbReference type="NCBI Taxonomy" id="7238"/>
    <lineage>
        <taxon>Eukaryota</taxon>
        <taxon>Metazoa</taxon>
        <taxon>Ecdysozoa</taxon>
        <taxon>Arthropoda</taxon>
        <taxon>Hexapoda</taxon>
        <taxon>Insecta</taxon>
        <taxon>Pterygota</taxon>
        <taxon>Neoptera</taxon>
        <taxon>Endopterygota</taxon>
        <taxon>Diptera</taxon>
        <taxon>Brachycera</taxon>
        <taxon>Muscomorpha</taxon>
        <taxon>Ephydroidea</taxon>
        <taxon>Drosophilidae</taxon>
        <taxon>Drosophila</taxon>
        <taxon>Sophophora</taxon>
    </lineage>
</organism>
<keyword evidence="5" id="KW-1133">Transmembrane helix</keyword>
<feature type="transmembrane region" description="Helical" evidence="5">
    <location>
        <begin position="807"/>
        <end position="831"/>
    </location>
</feature>
<accession>B4I3Q0</accession>
<dbReference type="PANTHER" id="PTHR31183">
    <property type="entry name" value="TRICHOPLEIN KERATIN FILAMENT-BINDING PROTEIN FAMILY MEMBER"/>
    <property type="match status" value="1"/>
</dbReference>
<dbReference type="STRING" id="7238.B4I3Q0"/>
<evidence type="ECO:0000313" key="6">
    <source>
        <dbReference type="EMBL" id="EDW54843.1"/>
    </source>
</evidence>
<evidence type="ECO:0000256" key="2">
    <source>
        <dbReference type="ARBA" id="ARBA00023069"/>
    </source>
</evidence>
<comment type="subcellular location">
    <subcellularLocation>
        <location evidence="1">Cell projection</location>
        <location evidence="1">Cilium</location>
    </subcellularLocation>
</comment>
<dbReference type="AlphaFoldDB" id="B4I3Q0"/>
<evidence type="ECO:0000313" key="7">
    <source>
        <dbReference type="Proteomes" id="UP000001292"/>
    </source>
</evidence>
<evidence type="ECO:0000256" key="3">
    <source>
        <dbReference type="ARBA" id="ARBA00023273"/>
    </source>
</evidence>
<dbReference type="PANTHER" id="PTHR31183:SF1">
    <property type="entry name" value="CILIA- AND FLAGELLA-ASSOCIATED PROTEIN 53"/>
    <property type="match status" value="1"/>
</dbReference>
<gene>
    <name evidence="6" type="primary">Dsec\GM10698</name>
    <name evidence="6" type="ORF">Dsec_GM10698</name>
</gene>
<protein>
    <submittedName>
        <fullName evidence="6">GM10698</fullName>
    </submittedName>
</protein>
<dbReference type="OMA" id="EVRENKM"/>
<proteinExistence type="predicted"/>